<gene>
    <name evidence="3" type="ORF">PY32053_02600</name>
</gene>
<dbReference type="Pfam" id="PF04773">
    <property type="entry name" value="FecR"/>
    <property type="match status" value="1"/>
</dbReference>
<keyword evidence="1" id="KW-1133">Transmembrane helix</keyword>
<dbReference type="GO" id="GO:0016989">
    <property type="term" value="F:sigma factor antagonist activity"/>
    <property type="evidence" value="ECO:0007669"/>
    <property type="project" value="TreeGrafter"/>
</dbReference>
<dbReference type="Gene3D" id="2.60.120.1440">
    <property type="match status" value="1"/>
</dbReference>
<dbReference type="RefSeq" id="WP_120442582.1">
    <property type="nucleotide sequence ID" value="NZ_CP031078.1"/>
</dbReference>
<evidence type="ECO:0000256" key="1">
    <source>
        <dbReference type="SAM" id="Phobius"/>
    </source>
</evidence>
<dbReference type="PANTHER" id="PTHR30273:SF2">
    <property type="entry name" value="PROTEIN FECR"/>
    <property type="match status" value="1"/>
</dbReference>
<organism evidence="3 4">
    <name type="scientific">Paracoccus yeei</name>
    <dbReference type="NCBI Taxonomy" id="147645"/>
    <lineage>
        <taxon>Bacteria</taxon>
        <taxon>Pseudomonadati</taxon>
        <taxon>Pseudomonadota</taxon>
        <taxon>Alphaproteobacteria</taxon>
        <taxon>Rhodobacterales</taxon>
        <taxon>Paracoccaceae</taxon>
        <taxon>Paracoccus</taxon>
    </lineage>
</organism>
<feature type="transmembrane region" description="Helical" evidence="1">
    <location>
        <begin position="79"/>
        <end position="97"/>
    </location>
</feature>
<dbReference type="Proteomes" id="UP000272010">
    <property type="component" value="Chromosome"/>
</dbReference>
<sequence length="311" mass="33308">MAARHDSQARVRAEAAEWMVRLARDPELKDDPALLDWLERDPAHACALSDARLGWEIAAEVGASIPAPTPQQRRFRRPLAAGLGLAAASLAGLWLNTVRPDLLGRMTADHVTAPGLVQALTLPDGSQAVLDGGSALDYAEDAADRRVTLRGAAYFDVKKDGRSFTVTSGDTQVRVLGTRFALRDCGGCILVTLAEGRVQVDDSRTGRQVVLEPGQQLRLGDDATPAPVPVDAEQALAWREGRFIFYGASLREVAAMLERRGAGHILFADAALARRPVSGSIRLEDPGAELQSLAEAMGFRIIPLPGGKLLL</sequence>
<reference evidence="4" key="1">
    <citation type="submission" date="2018-07" db="EMBL/GenBank/DDBJ databases">
        <title>Genome Structure of the Opportunistic Pathogen Paracoccus yeei (Alphaproteobacteria) and Identification of Putative Virulence Factors.</title>
        <authorList>
            <person name="Lasek R."/>
            <person name="Szuplewska M."/>
            <person name="Mitura M."/>
            <person name="Decewicz P."/>
            <person name="Chmielowska C."/>
            <person name="Pawlot A."/>
            <person name="Sentkowska D."/>
            <person name="Czarnecki J."/>
            <person name="Bartosik D."/>
        </authorList>
    </citation>
    <scope>NUCLEOTIDE SEQUENCE [LARGE SCALE GENOMIC DNA]</scope>
    <source>
        <strain evidence="4">CCUG 32053</strain>
    </source>
</reference>
<evidence type="ECO:0000259" key="2">
    <source>
        <dbReference type="Pfam" id="PF04773"/>
    </source>
</evidence>
<dbReference type="EMBL" id="CP031078">
    <property type="protein sequence ID" value="AYF02193.1"/>
    <property type="molecule type" value="Genomic_DNA"/>
</dbReference>
<dbReference type="Gene3D" id="3.55.50.30">
    <property type="match status" value="1"/>
</dbReference>
<keyword evidence="1" id="KW-0472">Membrane</keyword>
<dbReference type="PANTHER" id="PTHR30273">
    <property type="entry name" value="PERIPLASMIC SIGNAL SENSOR AND SIGMA FACTOR ACTIVATOR FECR-RELATED"/>
    <property type="match status" value="1"/>
</dbReference>
<accession>A0A386UN65</accession>
<protein>
    <recommendedName>
        <fullName evidence="2">FecR protein domain-containing protein</fullName>
    </recommendedName>
</protein>
<dbReference type="PIRSF" id="PIRSF018266">
    <property type="entry name" value="FecR"/>
    <property type="match status" value="1"/>
</dbReference>
<dbReference type="InterPro" id="IPR012373">
    <property type="entry name" value="Ferrdict_sens_TM"/>
</dbReference>
<proteinExistence type="predicted"/>
<evidence type="ECO:0000313" key="4">
    <source>
        <dbReference type="Proteomes" id="UP000272010"/>
    </source>
</evidence>
<dbReference type="AlphaFoldDB" id="A0A386UN65"/>
<dbReference type="InterPro" id="IPR006860">
    <property type="entry name" value="FecR"/>
</dbReference>
<name>A0A386UN65_9RHOB</name>
<evidence type="ECO:0000313" key="3">
    <source>
        <dbReference type="EMBL" id="AYF02193.1"/>
    </source>
</evidence>
<feature type="domain" description="FecR protein" evidence="2">
    <location>
        <begin position="110"/>
        <end position="199"/>
    </location>
</feature>
<keyword evidence="1" id="KW-0812">Transmembrane</keyword>